<evidence type="ECO:0000256" key="6">
    <source>
        <dbReference type="ARBA" id="ARBA00042926"/>
    </source>
</evidence>
<dbReference type="GO" id="GO:0000166">
    <property type="term" value="F:nucleotide binding"/>
    <property type="evidence" value="ECO:0007669"/>
    <property type="project" value="InterPro"/>
</dbReference>
<evidence type="ECO:0000313" key="13">
    <source>
        <dbReference type="EMBL" id="EDW78409.2"/>
    </source>
</evidence>
<comment type="catalytic activity">
    <reaction evidence="10">
        <text>D-xylose + NADP(+) = D-xylono-1,5-lactone + NADPH + H(+)</text>
        <dbReference type="Rhea" id="RHEA:22000"/>
        <dbReference type="ChEBI" id="CHEBI:15378"/>
        <dbReference type="ChEBI" id="CHEBI:15867"/>
        <dbReference type="ChEBI" id="CHEBI:53455"/>
        <dbReference type="ChEBI" id="CHEBI:57783"/>
        <dbReference type="ChEBI" id="CHEBI:58349"/>
        <dbReference type="EC" id="1.1.1.179"/>
    </reaction>
</comment>
<dbReference type="AlphaFoldDB" id="B4N220"/>
<dbReference type="InterPro" id="IPR055170">
    <property type="entry name" value="GFO_IDH_MocA-like_dom"/>
</dbReference>
<dbReference type="SUPFAM" id="SSF55347">
    <property type="entry name" value="Glyceraldehyde-3-phosphate dehydrogenase-like, C-terminal domain"/>
    <property type="match status" value="1"/>
</dbReference>
<dbReference type="Pfam" id="PF22725">
    <property type="entry name" value="GFO_IDH_MocA_C3"/>
    <property type="match status" value="1"/>
</dbReference>
<feature type="domain" description="Gfo/Idh/MocA-like oxidoreductase N-terminal" evidence="11">
    <location>
        <begin position="72"/>
        <end position="189"/>
    </location>
</feature>
<dbReference type="InterPro" id="IPR000683">
    <property type="entry name" value="Gfo/Idh/MocA-like_OxRdtase_N"/>
</dbReference>
<evidence type="ECO:0000256" key="2">
    <source>
        <dbReference type="ARBA" id="ARBA00023002"/>
    </source>
</evidence>
<dbReference type="OrthoDB" id="2129491at2759"/>
<dbReference type="GO" id="GO:0047115">
    <property type="term" value="F:trans-1,2-dihydrobenzene-1,2-diol dehydrogenase activity"/>
    <property type="evidence" value="ECO:0007669"/>
    <property type="project" value="UniProtKB-EC"/>
</dbReference>
<dbReference type="InParanoid" id="B4N220"/>
<accession>B4N220</accession>
<evidence type="ECO:0000259" key="11">
    <source>
        <dbReference type="Pfam" id="PF01408"/>
    </source>
</evidence>
<dbReference type="InterPro" id="IPR036291">
    <property type="entry name" value="NAD(P)-bd_dom_sf"/>
</dbReference>
<evidence type="ECO:0000256" key="1">
    <source>
        <dbReference type="ARBA" id="ARBA00010928"/>
    </source>
</evidence>
<dbReference type="EC" id="1.1.1.179" evidence="4"/>
<dbReference type="EC" id="1.3.1.20" evidence="3"/>
<dbReference type="Gene3D" id="3.30.360.10">
    <property type="entry name" value="Dihydrodipicolinate Reductase, domain 2"/>
    <property type="match status" value="1"/>
</dbReference>
<evidence type="ECO:0000259" key="12">
    <source>
        <dbReference type="Pfam" id="PF22725"/>
    </source>
</evidence>
<dbReference type="PANTHER" id="PTHR22604:SF105">
    <property type="entry name" value="TRANS-1,2-DIHYDROBENZENE-1,2-DIOL DEHYDROGENASE"/>
    <property type="match status" value="1"/>
</dbReference>
<comment type="similarity">
    <text evidence="1">Belongs to the Gfo/Idh/MocA family.</text>
</comment>
<dbReference type="InterPro" id="IPR050984">
    <property type="entry name" value="Gfo/Idh/MocA_domain"/>
</dbReference>
<comment type="catalytic activity">
    <reaction evidence="9">
        <text>(1R,2R)-1,2-dihydrobenzene-1,2-diol + NADP(+) = catechol + NADPH + H(+)</text>
        <dbReference type="Rhea" id="RHEA:16729"/>
        <dbReference type="ChEBI" id="CHEBI:10702"/>
        <dbReference type="ChEBI" id="CHEBI:15378"/>
        <dbReference type="ChEBI" id="CHEBI:18135"/>
        <dbReference type="ChEBI" id="CHEBI:57783"/>
        <dbReference type="ChEBI" id="CHEBI:58349"/>
        <dbReference type="EC" id="1.3.1.20"/>
    </reaction>
</comment>
<dbReference type="SUPFAM" id="SSF51735">
    <property type="entry name" value="NAD(P)-binding Rossmann-fold domains"/>
    <property type="match status" value="1"/>
</dbReference>
<keyword evidence="2 13" id="KW-0560">Oxidoreductase</keyword>
<name>B4N220_DROWI</name>
<keyword evidence="14" id="KW-1185">Reference proteome</keyword>
<dbReference type="Gene3D" id="3.40.50.720">
    <property type="entry name" value="NAD(P)-binding Rossmann-like Domain"/>
    <property type="match status" value="1"/>
</dbReference>
<evidence type="ECO:0000313" key="14">
    <source>
        <dbReference type="Proteomes" id="UP000007798"/>
    </source>
</evidence>
<dbReference type="KEGG" id="dwi:6644481"/>
<evidence type="ECO:0000256" key="9">
    <source>
        <dbReference type="ARBA" id="ARBA00047423"/>
    </source>
</evidence>
<dbReference type="Proteomes" id="UP000007798">
    <property type="component" value="Unassembled WGS sequence"/>
</dbReference>
<evidence type="ECO:0000256" key="8">
    <source>
        <dbReference type="ARBA" id="ARBA00043025"/>
    </source>
</evidence>
<proteinExistence type="inferred from homology"/>
<dbReference type="HOGENOM" id="CLU_023194_7_2_1"/>
<dbReference type="EMBL" id="CH963925">
    <property type="protein sequence ID" value="EDW78409.2"/>
    <property type="molecule type" value="Genomic_DNA"/>
</dbReference>
<feature type="domain" description="GFO/IDH/MocA-like oxidoreductase" evidence="12">
    <location>
        <begin position="200"/>
        <end position="314"/>
    </location>
</feature>
<organism evidence="13 14">
    <name type="scientific">Drosophila willistoni</name>
    <name type="common">Fruit fly</name>
    <dbReference type="NCBI Taxonomy" id="7260"/>
    <lineage>
        <taxon>Eukaryota</taxon>
        <taxon>Metazoa</taxon>
        <taxon>Ecdysozoa</taxon>
        <taxon>Arthropoda</taxon>
        <taxon>Hexapoda</taxon>
        <taxon>Insecta</taxon>
        <taxon>Pterygota</taxon>
        <taxon>Neoptera</taxon>
        <taxon>Endopterygota</taxon>
        <taxon>Diptera</taxon>
        <taxon>Brachycera</taxon>
        <taxon>Muscomorpha</taxon>
        <taxon>Ephydroidea</taxon>
        <taxon>Drosophilidae</taxon>
        <taxon>Drosophila</taxon>
        <taxon>Sophophora</taxon>
    </lineage>
</organism>
<evidence type="ECO:0000256" key="4">
    <source>
        <dbReference type="ARBA" id="ARBA00038984"/>
    </source>
</evidence>
<evidence type="ECO:0000256" key="7">
    <source>
        <dbReference type="ARBA" id="ARBA00042988"/>
    </source>
</evidence>
<dbReference type="Pfam" id="PF01408">
    <property type="entry name" value="GFO_IDH_MocA"/>
    <property type="match status" value="1"/>
</dbReference>
<reference evidence="13 14" key="1">
    <citation type="journal article" date="2007" name="Nature">
        <title>Evolution of genes and genomes on the Drosophila phylogeny.</title>
        <authorList>
            <consortium name="Drosophila 12 Genomes Consortium"/>
            <person name="Clark A.G."/>
            <person name="Eisen M.B."/>
            <person name="Smith D.R."/>
            <person name="Bergman C.M."/>
            <person name="Oliver B."/>
            <person name="Markow T.A."/>
            <person name="Kaufman T.C."/>
            <person name="Kellis M."/>
            <person name="Gelbart W."/>
            <person name="Iyer V.N."/>
            <person name="Pollard D.A."/>
            <person name="Sackton T.B."/>
            <person name="Larracuente A.M."/>
            <person name="Singh N.D."/>
            <person name="Abad J.P."/>
            <person name="Abt D.N."/>
            <person name="Adryan B."/>
            <person name="Aguade M."/>
            <person name="Akashi H."/>
            <person name="Anderson W.W."/>
            <person name="Aquadro C.F."/>
            <person name="Ardell D.H."/>
            <person name="Arguello R."/>
            <person name="Artieri C.G."/>
            <person name="Barbash D.A."/>
            <person name="Barker D."/>
            <person name="Barsanti P."/>
            <person name="Batterham P."/>
            <person name="Batzoglou S."/>
            <person name="Begun D."/>
            <person name="Bhutkar A."/>
            <person name="Blanco E."/>
            <person name="Bosak S.A."/>
            <person name="Bradley R.K."/>
            <person name="Brand A.D."/>
            <person name="Brent M.R."/>
            <person name="Brooks A.N."/>
            <person name="Brown R.H."/>
            <person name="Butlin R.K."/>
            <person name="Caggese C."/>
            <person name="Calvi B.R."/>
            <person name="Bernardo de Carvalho A."/>
            <person name="Caspi A."/>
            <person name="Castrezana S."/>
            <person name="Celniker S.E."/>
            <person name="Chang J.L."/>
            <person name="Chapple C."/>
            <person name="Chatterji S."/>
            <person name="Chinwalla A."/>
            <person name="Civetta A."/>
            <person name="Clifton S.W."/>
            <person name="Comeron J.M."/>
            <person name="Costello J.C."/>
            <person name="Coyne J.A."/>
            <person name="Daub J."/>
            <person name="David R.G."/>
            <person name="Delcher A.L."/>
            <person name="Delehaunty K."/>
            <person name="Do C.B."/>
            <person name="Ebling H."/>
            <person name="Edwards K."/>
            <person name="Eickbush T."/>
            <person name="Evans J.D."/>
            <person name="Filipski A."/>
            <person name="Findeiss S."/>
            <person name="Freyhult E."/>
            <person name="Fulton L."/>
            <person name="Fulton R."/>
            <person name="Garcia A.C."/>
            <person name="Gardiner A."/>
            <person name="Garfield D.A."/>
            <person name="Garvin B.E."/>
            <person name="Gibson G."/>
            <person name="Gilbert D."/>
            <person name="Gnerre S."/>
            <person name="Godfrey J."/>
            <person name="Good R."/>
            <person name="Gotea V."/>
            <person name="Gravely B."/>
            <person name="Greenberg A.J."/>
            <person name="Griffiths-Jones S."/>
            <person name="Gross S."/>
            <person name="Guigo R."/>
            <person name="Gustafson E.A."/>
            <person name="Haerty W."/>
            <person name="Hahn M.W."/>
            <person name="Halligan D.L."/>
            <person name="Halpern A.L."/>
            <person name="Halter G.M."/>
            <person name="Han M.V."/>
            <person name="Heger A."/>
            <person name="Hillier L."/>
            <person name="Hinrichs A.S."/>
            <person name="Holmes I."/>
            <person name="Hoskins R.A."/>
            <person name="Hubisz M.J."/>
            <person name="Hultmark D."/>
            <person name="Huntley M.A."/>
            <person name="Jaffe D.B."/>
            <person name="Jagadeeshan S."/>
            <person name="Jeck W.R."/>
            <person name="Johnson J."/>
            <person name="Jones C.D."/>
            <person name="Jordan W.C."/>
            <person name="Karpen G.H."/>
            <person name="Kataoka E."/>
            <person name="Keightley P.D."/>
            <person name="Kheradpour P."/>
            <person name="Kirkness E.F."/>
            <person name="Koerich L.B."/>
            <person name="Kristiansen K."/>
            <person name="Kudrna D."/>
            <person name="Kulathinal R.J."/>
            <person name="Kumar S."/>
            <person name="Kwok R."/>
            <person name="Lander E."/>
            <person name="Langley C.H."/>
            <person name="Lapoint R."/>
            <person name="Lazzaro B.P."/>
            <person name="Lee S.J."/>
            <person name="Levesque L."/>
            <person name="Li R."/>
            <person name="Lin C.F."/>
            <person name="Lin M.F."/>
            <person name="Lindblad-Toh K."/>
            <person name="Llopart A."/>
            <person name="Long M."/>
            <person name="Low L."/>
            <person name="Lozovsky E."/>
            <person name="Lu J."/>
            <person name="Luo M."/>
            <person name="Machado C.A."/>
            <person name="Makalowski W."/>
            <person name="Marzo M."/>
            <person name="Matsuda M."/>
            <person name="Matzkin L."/>
            <person name="McAllister B."/>
            <person name="McBride C.S."/>
            <person name="McKernan B."/>
            <person name="McKernan K."/>
            <person name="Mendez-Lago M."/>
            <person name="Minx P."/>
            <person name="Mollenhauer M.U."/>
            <person name="Montooth K."/>
            <person name="Mount S.M."/>
            <person name="Mu X."/>
            <person name="Myers E."/>
            <person name="Negre B."/>
            <person name="Newfeld S."/>
            <person name="Nielsen R."/>
            <person name="Noor M.A."/>
            <person name="O'Grady P."/>
            <person name="Pachter L."/>
            <person name="Papaceit M."/>
            <person name="Parisi M.J."/>
            <person name="Parisi M."/>
            <person name="Parts L."/>
            <person name="Pedersen J.S."/>
            <person name="Pesole G."/>
            <person name="Phillippy A.M."/>
            <person name="Ponting C.P."/>
            <person name="Pop M."/>
            <person name="Porcelli D."/>
            <person name="Powell J.R."/>
            <person name="Prohaska S."/>
            <person name="Pruitt K."/>
            <person name="Puig M."/>
            <person name="Quesneville H."/>
            <person name="Ram K.R."/>
            <person name="Rand D."/>
            <person name="Rasmussen M.D."/>
            <person name="Reed L.K."/>
            <person name="Reenan R."/>
            <person name="Reily A."/>
            <person name="Remington K.A."/>
            <person name="Rieger T.T."/>
            <person name="Ritchie M.G."/>
            <person name="Robin C."/>
            <person name="Rogers Y.H."/>
            <person name="Rohde C."/>
            <person name="Rozas J."/>
            <person name="Rubenfield M.J."/>
            <person name="Ruiz A."/>
            <person name="Russo S."/>
            <person name="Salzberg S.L."/>
            <person name="Sanchez-Gracia A."/>
            <person name="Saranga D.J."/>
            <person name="Sato H."/>
            <person name="Schaeffer S.W."/>
            <person name="Schatz M.C."/>
            <person name="Schlenke T."/>
            <person name="Schwartz R."/>
            <person name="Segarra C."/>
            <person name="Singh R.S."/>
            <person name="Sirot L."/>
            <person name="Sirota M."/>
            <person name="Sisneros N.B."/>
            <person name="Smith C.D."/>
            <person name="Smith T.F."/>
            <person name="Spieth J."/>
            <person name="Stage D.E."/>
            <person name="Stark A."/>
            <person name="Stephan W."/>
            <person name="Strausberg R.L."/>
            <person name="Strempel S."/>
            <person name="Sturgill D."/>
            <person name="Sutton G."/>
            <person name="Sutton G.G."/>
            <person name="Tao W."/>
            <person name="Teichmann S."/>
            <person name="Tobari Y.N."/>
            <person name="Tomimura Y."/>
            <person name="Tsolas J.M."/>
            <person name="Valente V.L."/>
            <person name="Venter E."/>
            <person name="Venter J.C."/>
            <person name="Vicario S."/>
            <person name="Vieira F.G."/>
            <person name="Vilella A.J."/>
            <person name="Villasante A."/>
            <person name="Walenz B."/>
            <person name="Wang J."/>
            <person name="Wasserman M."/>
            <person name="Watts T."/>
            <person name="Wilson D."/>
            <person name="Wilson R.K."/>
            <person name="Wing R.A."/>
            <person name="Wolfner M.F."/>
            <person name="Wong A."/>
            <person name="Wong G.K."/>
            <person name="Wu C.I."/>
            <person name="Wu G."/>
            <person name="Yamamoto D."/>
            <person name="Yang H.P."/>
            <person name="Yang S.P."/>
            <person name="Yorke J.A."/>
            <person name="Yoshida K."/>
            <person name="Zdobnov E."/>
            <person name="Zhang P."/>
            <person name="Zhang Y."/>
            <person name="Zimin A.V."/>
            <person name="Baldwin J."/>
            <person name="Abdouelleil A."/>
            <person name="Abdulkadir J."/>
            <person name="Abebe A."/>
            <person name="Abera B."/>
            <person name="Abreu J."/>
            <person name="Acer S.C."/>
            <person name="Aftuck L."/>
            <person name="Alexander A."/>
            <person name="An P."/>
            <person name="Anderson E."/>
            <person name="Anderson S."/>
            <person name="Arachi H."/>
            <person name="Azer M."/>
            <person name="Bachantsang P."/>
            <person name="Barry A."/>
            <person name="Bayul T."/>
            <person name="Berlin A."/>
            <person name="Bessette D."/>
            <person name="Bloom T."/>
            <person name="Blye J."/>
            <person name="Boguslavskiy L."/>
            <person name="Bonnet C."/>
            <person name="Boukhgalter B."/>
            <person name="Bourzgui I."/>
            <person name="Brown A."/>
            <person name="Cahill P."/>
            <person name="Channer S."/>
            <person name="Cheshatsang Y."/>
            <person name="Chuda L."/>
            <person name="Citroen M."/>
            <person name="Collymore A."/>
            <person name="Cooke P."/>
            <person name="Costello M."/>
            <person name="D'Aco K."/>
            <person name="Daza R."/>
            <person name="De Haan G."/>
            <person name="DeGray S."/>
            <person name="DeMaso C."/>
            <person name="Dhargay N."/>
            <person name="Dooley K."/>
            <person name="Dooley E."/>
            <person name="Doricent M."/>
            <person name="Dorje P."/>
            <person name="Dorjee K."/>
            <person name="Dupes A."/>
            <person name="Elong R."/>
            <person name="Falk J."/>
            <person name="Farina A."/>
            <person name="Faro S."/>
            <person name="Ferguson D."/>
            <person name="Fisher S."/>
            <person name="Foley C.D."/>
            <person name="Franke A."/>
            <person name="Friedrich D."/>
            <person name="Gadbois L."/>
            <person name="Gearin G."/>
            <person name="Gearin C.R."/>
            <person name="Giannoukos G."/>
            <person name="Goode T."/>
            <person name="Graham J."/>
            <person name="Grandbois E."/>
            <person name="Grewal S."/>
            <person name="Gyaltsen K."/>
            <person name="Hafez N."/>
            <person name="Hagos B."/>
            <person name="Hall J."/>
            <person name="Henson C."/>
            <person name="Hollinger A."/>
            <person name="Honan T."/>
            <person name="Huard M.D."/>
            <person name="Hughes L."/>
            <person name="Hurhula B."/>
            <person name="Husby M.E."/>
            <person name="Kamat A."/>
            <person name="Kanga B."/>
            <person name="Kashin S."/>
            <person name="Khazanovich D."/>
            <person name="Kisner P."/>
            <person name="Lance K."/>
            <person name="Lara M."/>
            <person name="Lee W."/>
            <person name="Lennon N."/>
            <person name="Letendre F."/>
            <person name="LeVine R."/>
            <person name="Lipovsky A."/>
            <person name="Liu X."/>
            <person name="Liu J."/>
            <person name="Liu S."/>
            <person name="Lokyitsang T."/>
            <person name="Lokyitsang Y."/>
            <person name="Lubonja R."/>
            <person name="Lui A."/>
            <person name="MacDonald P."/>
            <person name="Magnisalis V."/>
            <person name="Maru K."/>
            <person name="Matthews C."/>
            <person name="McCusker W."/>
            <person name="McDonough S."/>
            <person name="Mehta T."/>
            <person name="Meldrim J."/>
            <person name="Meneus L."/>
            <person name="Mihai O."/>
            <person name="Mihalev A."/>
            <person name="Mihova T."/>
            <person name="Mittelman R."/>
            <person name="Mlenga V."/>
            <person name="Montmayeur A."/>
            <person name="Mulrain L."/>
            <person name="Navidi A."/>
            <person name="Naylor J."/>
            <person name="Negash T."/>
            <person name="Nguyen T."/>
            <person name="Nguyen N."/>
            <person name="Nicol R."/>
            <person name="Norbu C."/>
            <person name="Norbu N."/>
            <person name="Novod N."/>
            <person name="O'Neill B."/>
            <person name="Osman S."/>
            <person name="Markiewicz E."/>
            <person name="Oyono O.L."/>
            <person name="Patti C."/>
            <person name="Phunkhang P."/>
            <person name="Pierre F."/>
            <person name="Priest M."/>
            <person name="Raghuraman S."/>
            <person name="Rege F."/>
            <person name="Reyes R."/>
            <person name="Rise C."/>
            <person name="Rogov P."/>
            <person name="Ross K."/>
            <person name="Ryan E."/>
            <person name="Settipalli S."/>
            <person name="Shea T."/>
            <person name="Sherpa N."/>
            <person name="Shi L."/>
            <person name="Shih D."/>
            <person name="Sparrow T."/>
            <person name="Spaulding J."/>
            <person name="Stalker J."/>
            <person name="Stange-Thomann N."/>
            <person name="Stavropoulos S."/>
            <person name="Stone C."/>
            <person name="Strader C."/>
            <person name="Tesfaye S."/>
            <person name="Thomson T."/>
            <person name="Thoulutsang Y."/>
            <person name="Thoulutsang D."/>
            <person name="Topham K."/>
            <person name="Topping I."/>
            <person name="Tsamla T."/>
            <person name="Vassiliev H."/>
            <person name="Vo A."/>
            <person name="Wangchuk T."/>
            <person name="Wangdi T."/>
            <person name="Weiand M."/>
            <person name="Wilkinson J."/>
            <person name="Wilson A."/>
            <person name="Yadav S."/>
            <person name="Young G."/>
            <person name="Yu Q."/>
            <person name="Zembek L."/>
            <person name="Zhong D."/>
            <person name="Zimmer A."/>
            <person name="Zwirko Z."/>
            <person name="Jaffe D.B."/>
            <person name="Alvarez P."/>
            <person name="Brockman W."/>
            <person name="Butler J."/>
            <person name="Chin C."/>
            <person name="Gnerre S."/>
            <person name="Grabherr M."/>
            <person name="Kleber M."/>
            <person name="Mauceli E."/>
            <person name="MacCallum I."/>
        </authorList>
    </citation>
    <scope>NUCLEOTIDE SEQUENCE [LARGE SCALE GENOMIC DNA]</scope>
    <source>
        <strain evidence="14">Tucson 14030-0811.24</strain>
    </source>
</reference>
<evidence type="ECO:0000256" key="5">
    <source>
        <dbReference type="ARBA" id="ARBA00040603"/>
    </source>
</evidence>
<protein>
    <recommendedName>
        <fullName evidence="5">Trans-1,2-dihydrobenzene-1,2-diol dehydrogenase</fullName>
        <ecNumber evidence="4">1.1.1.179</ecNumber>
        <ecNumber evidence="3">1.3.1.20</ecNumber>
    </recommendedName>
    <alternativeName>
        <fullName evidence="8">D-xylose 1-dehydrogenase</fullName>
    </alternativeName>
    <alternativeName>
        <fullName evidence="7">D-xylose-NADP dehydrogenase</fullName>
    </alternativeName>
    <alternativeName>
        <fullName evidence="6">Dimeric dihydrodiol dehydrogenase</fullName>
    </alternativeName>
</protein>
<dbReference type="eggNOG" id="KOG2741">
    <property type="taxonomic scope" value="Eukaryota"/>
</dbReference>
<dbReference type="GO" id="GO:0047837">
    <property type="term" value="F:D-xylose 1-dehydrogenase (NADP+) activity"/>
    <property type="evidence" value="ECO:0007669"/>
    <property type="project" value="UniProtKB-EC"/>
</dbReference>
<sequence>MGHTDEATAPMDMGKGAWRDLQGSVAYQLLELLAQSKSCTLESEQNDNWDAETTNTNLDIHQLNIMSSKLLRWGIASAGKISEDFVIAVGALPSTEHKVQAVAARSLERAQEFARKHEIPNSYGSYIELAQDEDVDVVYIGALNTQHYELSVLMLNHGKHVLCEKSLAMNRKQAEGIVAAAKVNKRFFMEAVWSRFFPSYQYVKELIATKKIGDIQAVEANLGFPMLEVERLQKRDLGGGVIYDLGIYAIQAIQWAFQEKPQNIEATGTLNAEGIDNEVSATLTYSGGRQAHLHLSSLEKLNNTAVITGTKGQVTLIDFYGPNILIDIDGKQKEWLPPQGKFPTNYTNTICLLYEAAAVRQSILAGERENQTVTYADSLLFAEIQDSLRNQIGVLNQYDEQ</sequence>
<gene>
    <name evidence="13" type="primary">Dwil\GK16411</name>
    <name evidence="13" type="ORF">Dwil_GK16411</name>
</gene>
<dbReference type="SMR" id="B4N220"/>
<dbReference type="STRING" id="7260.B4N220"/>
<dbReference type="PANTHER" id="PTHR22604">
    <property type="entry name" value="OXIDOREDUCTASES"/>
    <property type="match status" value="1"/>
</dbReference>
<evidence type="ECO:0000256" key="3">
    <source>
        <dbReference type="ARBA" id="ARBA00038853"/>
    </source>
</evidence>
<evidence type="ECO:0000256" key="10">
    <source>
        <dbReference type="ARBA" id="ARBA00049233"/>
    </source>
</evidence>